<dbReference type="GO" id="GO:0004622">
    <property type="term" value="F:phosphatidylcholine lysophospholipase activity"/>
    <property type="evidence" value="ECO:0007669"/>
    <property type="project" value="TreeGrafter"/>
</dbReference>
<dbReference type="RefSeq" id="WP_048505520.1">
    <property type="nucleotide sequence ID" value="NZ_LFND01000001.1"/>
</dbReference>
<evidence type="ECO:0000259" key="1">
    <source>
        <dbReference type="Pfam" id="PF13472"/>
    </source>
</evidence>
<dbReference type="EMBL" id="LFND01000001">
    <property type="protein sequence ID" value="KMQ66913.1"/>
    <property type="molecule type" value="Genomic_DNA"/>
</dbReference>
<dbReference type="PANTHER" id="PTHR30383:SF5">
    <property type="entry name" value="SGNH HYDROLASE-TYPE ESTERASE DOMAIN-CONTAINING PROTEIN"/>
    <property type="match status" value="1"/>
</dbReference>
<dbReference type="STRING" id="558151.ACM46_05300"/>
<dbReference type="InterPro" id="IPR036514">
    <property type="entry name" value="SGNH_hydro_sf"/>
</dbReference>
<dbReference type="InterPro" id="IPR013830">
    <property type="entry name" value="SGNH_hydro"/>
</dbReference>
<name>A0A0J7IKV1_9FLAO</name>
<dbReference type="AlphaFoldDB" id="A0A0J7IKV1"/>
<dbReference type="OrthoDB" id="1080860at2"/>
<dbReference type="Gene3D" id="3.40.50.1110">
    <property type="entry name" value="SGNH hydrolase"/>
    <property type="match status" value="1"/>
</dbReference>
<dbReference type="Proteomes" id="UP000036261">
    <property type="component" value="Unassembled WGS sequence"/>
</dbReference>
<dbReference type="InterPro" id="IPR051532">
    <property type="entry name" value="Ester_Hydrolysis_Enzymes"/>
</dbReference>
<accession>A0A0J7IKV1</accession>
<dbReference type="PATRIC" id="fig|558151.6.peg.1110"/>
<evidence type="ECO:0000313" key="2">
    <source>
        <dbReference type="EMBL" id="KMQ66913.1"/>
    </source>
</evidence>
<evidence type="ECO:0000313" key="3">
    <source>
        <dbReference type="Proteomes" id="UP000036261"/>
    </source>
</evidence>
<dbReference type="SUPFAM" id="SSF52266">
    <property type="entry name" value="SGNH hydrolase"/>
    <property type="match status" value="1"/>
</dbReference>
<dbReference type="CDD" id="cd00229">
    <property type="entry name" value="SGNH_hydrolase"/>
    <property type="match status" value="1"/>
</dbReference>
<dbReference type="Pfam" id="PF13472">
    <property type="entry name" value="Lipase_GDSL_2"/>
    <property type="match status" value="1"/>
</dbReference>
<dbReference type="PANTHER" id="PTHR30383">
    <property type="entry name" value="THIOESTERASE 1/PROTEASE 1/LYSOPHOSPHOLIPASE L1"/>
    <property type="match status" value="1"/>
</dbReference>
<reference evidence="2 3" key="1">
    <citation type="journal article" date="2013" name="Int. J. Syst. Evol. Microbiol.">
        <title>Chryseobacterium angstadtii sp. nov., isolated from a newt tank.</title>
        <authorList>
            <person name="Kirk K.E."/>
            <person name="Hoffman J.A."/>
            <person name="Smith K.A."/>
            <person name="Strahan B.L."/>
            <person name="Failor K.C."/>
            <person name="Krebs J.E."/>
            <person name="Gale A.N."/>
            <person name="Do T.D."/>
            <person name="Sontag T.C."/>
            <person name="Batties A.M."/>
            <person name="Mistiszyn K."/>
            <person name="Newman J.D."/>
        </authorList>
    </citation>
    <scope>NUCLEOTIDE SEQUENCE [LARGE SCALE GENOMIC DNA]</scope>
    <source>
        <strain evidence="2 3">KM</strain>
    </source>
</reference>
<proteinExistence type="predicted"/>
<sequence>MKKKIIVSIVLLAGLFCFLYFWNKYSYAGEENYFSSNTKPEPGLQIGIIGDSWVVRQNLDSLVEKKLSDKGVHAEIYSSGNPGAKTSRIYENLFKEDAEEFSSRKVIEKKPDYCIVTAGVNDAAMHMGPDFYSHHMMMIIKTLLHYNIKPVVVSLPEFGVEEDFKNKNLISSLSNRGAELFLNGGTAFTIQDYRNALQEELKNSGLDQKVVILNFDEVSKDFDKDRNLYADPLHLNKQGYQKFSEFLANGIVNLTETK</sequence>
<organism evidence="2 3">
    <name type="scientific">Chryseobacterium angstadtii</name>
    <dbReference type="NCBI Taxonomy" id="558151"/>
    <lineage>
        <taxon>Bacteria</taxon>
        <taxon>Pseudomonadati</taxon>
        <taxon>Bacteroidota</taxon>
        <taxon>Flavobacteriia</taxon>
        <taxon>Flavobacteriales</taxon>
        <taxon>Weeksellaceae</taxon>
        <taxon>Chryseobacterium group</taxon>
        <taxon>Chryseobacterium</taxon>
    </lineage>
</organism>
<keyword evidence="3" id="KW-1185">Reference proteome</keyword>
<gene>
    <name evidence="2" type="ORF">ACM46_05300</name>
</gene>
<feature type="domain" description="SGNH hydrolase-type esterase" evidence="1">
    <location>
        <begin position="57"/>
        <end position="241"/>
    </location>
</feature>
<comment type="caution">
    <text evidence="2">The sequence shown here is derived from an EMBL/GenBank/DDBJ whole genome shotgun (WGS) entry which is preliminary data.</text>
</comment>
<protein>
    <recommendedName>
        <fullName evidence="1">SGNH hydrolase-type esterase domain-containing protein</fullName>
    </recommendedName>
</protein>